<evidence type="ECO:0000313" key="3">
    <source>
        <dbReference type="EMBL" id="KAK4664265.1"/>
    </source>
</evidence>
<dbReference type="PANTHER" id="PTHR15020:SF50">
    <property type="entry name" value="UPF0659 PROTEIN YMR090W"/>
    <property type="match status" value="1"/>
</dbReference>
<dbReference type="InterPro" id="IPR016040">
    <property type="entry name" value="NAD(P)-bd_dom"/>
</dbReference>
<evidence type="ECO:0000313" key="4">
    <source>
        <dbReference type="Proteomes" id="UP001326199"/>
    </source>
</evidence>
<gene>
    <name evidence="3" type="ORF">QC763_504000</name>
</gene>
<dbReference type="RefSeq" id="XP_062764231.1">
    <property type="nucleotide sequence ID" value="XM_062912989.1"/>
</dbReference>
<evidence type="ECO:0000259" key="2">
    <source>
        <dbReference type="Pfam" id="PF13460"/>
    </source>
</evidence>
<feature type="domain" description="NAD(P)-binding" evidence="2">
    <location>
        <begin position="87"/>
        <end position="304"/>
    </location>
</feature>
<comment type="similarity">
    <text evidence="1">Belongs to the avfA family.</text>
</comment>
<dbReference type="Pfam" id="PF13460">
    <property type="entry name" value="NAD_binding_10"/>
    <property type="match status" value="1"/>
</dbReference>
<dbReference type="Gene3D" id="3.40.50.720">
    <property type="entry name" value="NAD(P)-binding Rossmann-like Domain"/>
    <property type="match status" value="1"/>
</dbReference>
<keyword evidence="4" id="KW-1185">Reference proteome</keyword>
<accession>A0ABR0H8A1</accession>
<proteinExistence type="inferred from homology"/>
<name>A0ABR0H8A1_9PEZI</name>
<sequence>MMQSIVNPSVTGFVINTRIPPFFRFECVILYLPSLFHSPNSQNTTYLPTLPRLFHNLNSQTPFPPPPPPLKQFYKPPKMSHHVLLLGGHGKVAQLLTPLLLKRSWTVTSVIRAQEQVPTIKKLGESQNGKLNVLVRSLEDVKSTDDAKKVIEDAGREGEKGVDYVVWSAGAGGKGGPERTYAIDRDAAIHFIRAAASTPSITKFLMVSYLASRKAKPAWWSEEEWKAAQHVNNEVLPTYYKAKIAADEELYRVSRESETLVGINLRPGTLTLEPAGKVELGRTKGSGGDVSRETVAVVADELLAREGVRNGWIDLLDGAEGVREAVERVVREGVDAAEGDPVYDE</sequence>
<organism evidence="3 4">
    <name type="scientific">Podospora pseudopauciseta</name>
    <dbReference type="NCBI Taxonomy" id="2093780"/>
    <lineage>
        <taxon>Eukaryota</taxon>
        <taxon>Fungi</taxon>
        <taxon>Dikarya</taxon>
        <taxon>Ascomycota</taxon>
        <taxon>Pezizomycotina</taxon>
        <taxon>Sordariomycetes</taxon>
        <taxon>Sordariomycetidae</taxon>
        <taxon>Sordariales</taxon>
        <taxon>Podosporaceae</taxon>
        <taxon>Podospora</taxon>
    </lineage>
</organism>
<dbReference type="Proteomes" id="UP001326199">
    <property type="component" value="Unassembled WGS sequence"/>
</dbReference>
<comment type="caution">
    <text evidence="3">The sequence shown here is derived from an EMBL/GenBank/DDBJ whole genome shotgun (WGS) entry which is preliminary data.</text>
</comment>
<evidence type="ECO:0000256" key="1">
    <source>
        <dbReference type="ARBA" id="ARBA00038376"/>
    </source>
</evidence>
<dbReference type="SUPFAM" id="SSF51735">
    <property type="entry name" value="NAD(P)-binding Rossmann-fold domains"/>
    <property type="match status" value="1"/>
</dbReference>
<protein>
    <recommendedName>
        <fullName evidence="2">NAD(P)-binding domain-containing protein</fullName>
    </recommendedName>
</protein>
<dbReference type="InterPro" id="IPR036291">
    <property type="entry name" value="NAD(P)-bd_dom_sf"/>
</dbReference>
<dbReference type="PANTHER" id="PTHR15020">
    <property type="entry name" value="FLAVIN REDUCTASE-RELATED"/>
    <property type="match status" value="1"/>
</dbReference>
<dbReference type="GeneID" id="87933332"/>
<dbReference type="EMBL" id="JAFFHB010000007">
    <property type="protein sequence ID" value="KAK4664265.1"/>
    <property type="molecule type" value="Genomic_DNA"/>
</dbReference>
<reference evidence="3 4" key="1">
    <citation type="journal article" date="2023" name="bioRxiv">
        <title>High-quality genome assemblies of four members of thePodospora anserinaspecies complex.</title>
        <authorList>
            <person name="Ament-Velasquez S.L."/>
            <person name="Vogan A.A."/>
            <person name="Wallerman O."/>
            <person name="Hartmann F."/>
            <person name="Gautier V."/>
            <person name="Silar P."/>
            <person name="Giraud T."/>
            <person name="Johannesson H."/>
        </authorList>
    </citation>
    <scope>NUCLEOTIDE SEQUENCE [LARGE SCALE GENOMIC DNA]</scope>
    <source>
        <strain evidence="3 4">CBS 411.78</strain>
    </source>
</reference>